<keyword evidence="2" id="KW-1185">Reference proteome</keyword>
<gene>
    <name evidence="1" type="ORF">GCM10017635_09200</name>
</gene>
<name>A0AAD3RT55_9RHOB</name>
<proteinExistence type="predicted"/>
<evidence type="ECO:0000313" key="2">
    <source>
        <dbReference type="Proteomes" id="UP001143349"/>
    </source>
</evidence>
<organism evidence="1 2">
    <name type="scientific">Paracoccus kondratievae</name>
    <dbReference type="NCBI Taxonomy" id="135740"/>
    <lineage>
        <taxon>Bacteria</taxon>
        <taxon>Pseudomonadati</taxon>
        <taxon>Pseudomonadota</taxon>
        <taxon>Alphaproteobacteria</taxon>
        <taxon>Rhodobacterales</taxon>
        <taxon>Paracoccaceae</taxon>
        <taxon>Paracoccus</taxon>
    </lineage>
</organism>
<dbReference type="AlphaFoldDB" id="A0AAD3RT55"/>
<evidence type="ECO:0000313" key="1">
    <source>
        <dbReference type="EMBL" id="GLK63450.1"/>
    </source>
</evidence>
<reference evidence="1" key="2">
    <citation type="submission" date="2023-01" db="EMBL/GenBank/DDBJ databases">
        <authorList>
            <person name="Sun Q."/>
            <person name="Evtushenko L."/>
        </authorList>
    </citation>
    <scope>NUCLEOTIDE SEQUENCE</scope>
    <source>
        <strain evidence="1">VKM B-2222</strain>
    </source>
</reference>
<protein>
    <submittedName>
        <fullName evidence="1">Uncharacterized protein</fullName>
    </submittedName>
</protein>
<dbReference type="Proteomes" id="UP001143349">
    <property type="component" value="Unassembled WGS sequence"/>
</dbReference>
<comment type="caution">
    <text evidence="1">The sequence shown here is derived from an EMBL/GenBank/DDBJ whole genome shotgun (WGS) entry which is preliminary data.</text>
</comment>
<dbReference type="RefSeq" id="WP_271179286.1">
    <property type="nucleotide sequence ID" value="NZ_BSFH01000017.1"/>
</dbReference>
<reference evidence="1" key="1">
    <citation type="journal article" date="2014" name="Int. J. Syst. Evol. Microbiol.">
        <title>Complete genome sequence of Corynebacterium casei LMG S-19264T (=DSM 44701T), isolated from a smear-ripened cheese.</title>
        <authorList>
            <consortium name="US DOE Joint Genome Institute (JGI-PGF)"/>
            <person name="Walter F."/>
            <person name="Albersmeier A."/>
            <person name="Kalinowski J."/>
            <person name="Ruckert C."/>
        </authorList>
    </citation>
    <scope>NUCLEOTIDE SEQUENCE</scope>
    <source>
        <strain evidence="1">VKM B-2222</strain>
    </source>
</reference>
<sequence length="211" mass="23585">MTYGLKEFSELHKLLKEKLTDERGDPLSCRLYECAGARGSIDLVDENGCKIDHHIAEACNIAGQIKSLSRLLSLPRSHVACADLSEVFLIYLDVLRTHIRAASASDRYQESEADAVIRRWAGFLKHPCDYVFAHKCLFRDYPDTDPPTITITSSFLKEWDGLNGTQKDKKKAELANRIVAVQLPTIDELSSFFDACASHLTALVDAARRAT</sequence>
<accession>A0AAD3RT55</accession>
<dbReference type="EMBL" id="BSFH01000017">
    <property type="protein sequence ID" value="GLK63450.1"/>
    <property type="molecule type" value="Genomic_DNA"/>
</dbReference>